<feature type="domain" description="Ribbon-helix-helix" evidence="1">
    <location>
        <begin position="17"/>
        <end position="82"/>
    </location>
</feature>
<evidence type="ECO:0000313" key="3">
    <source>
        <dbReference type="Proteomes" id="UP000198505"/>
    </source>
</evidence>
<keyword evidence="2" id="KW-0238">DNA-binding</keyword>
<dbReference type="RefSeq" id="WP_092826690.1">
    <property type="nucleotide sequence ID" value="NZ_FOGS01000004.1"/>
</dbReference>
<reference evidence="3" key="1">
    <citation type="submission" date="2016-10" db="EMBL/GenBank/DDBJ databases">
        <authorList>
            <person name="Varghese N."/>
            <person name="Submissions S."/>
        </authorList>
    </citation>
    <scope>NUCLEOTIDE SEQUENCE [LARGE SCALE GENOMIC DNA]</scope>
    <source>
        <strain evidence="3">CGMCC 1.6495</strain>
    </source>
</reference>
<dbReference type="Gene3D" id="1.10.3990.20">
    <property type="entry name" value="protein bp1543"/>
    <property type="match status" value="1"/>
</dbReference>
<name>A0A1H9SX95_9GAMM</name>
<sequence length="120" mass="13559">MCKLFIDADPTLWQSASHSLRIDGMVTSVRLENYFWQILGEIARRDGMNTAQMITRLYHESIAAGHDAGNFTSFLRVCALRYQALQLSGDIPQNLEVPIASLDAEPMVRRDTIPQAKQIH</sequence>
<dbReference type="InterPro" id="IPR038268">
    <property type="entry name" value="RHH_sf"/>
</dbReference>
<accession>A0A1H9SX95</accession>
<dbReference type="InterPro" id="IPR027373">
    <property type="entry name" value="RHH_dom"/>
</dbReference>
<evidence type="ECO:0000313" key="2">
    <source>
        <dbReference type="EMBL" id="SER89541.1"/>
    </source>
</evidence>
<proteinExistence type="predicted"/>
<dbReference type="GO" id="GO:0003677">
    <property type="term" value="F:DNA binding"/>
    <property type="evidence" value="ECO:0007669"/>
    <property type="project" value="UniProtKB-KW"/>
</dbReference>
<dbReference type="STRING" id="416874.SAMN04487958_10483"/>
<evidence type="ECO:0000259" key="1">
    <source>
        <dbReference type="Pfam" id="PF13467"/>
    </source>
</evidence>
<organism evidence="2 3">
    <name type="scientific">Vreelandella subterranea</name>
    <dbReference type="NCBI Taxonomy" id="416874"/>
    <lineage>
        <taxon>Bacteria</taxon>
        <taxon>Pseudomonadati</taxon>
        <taxon>Pseudomonadota</taxon>
        <taxon>Gammaproteobacteria</taxon>
        <taxon>Oceanospirillales</taxon>
        <taxon>Halomonadaceae</taxon>
        <taxon>Vreelandella</taxon>
    </lineage>
</organism>
<dbReference type="Proteomes" id="UP000198505">
    <property type="component" value="Unassembled WGS sequence"/>
</dbReference>
<keyword evidence="3" id="KW-1185">Reference proteome</keyword>
<gene>
    <name evidence="2" type="ORF">SAMN04487958_10483</name>
</gene>
<dbReference type="AlphaFoldDB" id="A0A1H9SX95"/>
<protein>
    <submittedName>
        <fullName evidence="2">Predicted DNA-binding protein, contains Ribbon-helix-helix (RHH) domain</fullName>
    </submittedName>
</protein>
<dbReference type="EMBL" id="FOGS01000004">
    <property type="protein sequence ID" value="SER89541.1"/>
    <property type="molecule type" value="Genomic_DNA"/>
</dbReference>
<dbReference type="Pfam" id="PF13467">
    <property type="entry name" value="RHH_4"/>
    <property type="match status" value="1"/>
</dbReference>